<dbReference type="AlphaFoldDB" id="A0A069SJH1"/>
<feature type="domain" description="Protein FecR C-terminal" evidence="1">
    <location>
        <begin position="17"/>
        <end position="75"/>
    </location>
</feature>
<evidence type="ECO:0000313" key="3">
    <source>
        <dbReference type="Proteomes" id="UP000027661"/>
    </source>
</evidence>
<gene>
    <name evidence="2" type="ORF">M099_1780</name>
</gene>
<dbReference type="Gene3D" id="3.55.50.30">
    <property type="match status" value="1"/>
</dbReference>
<organism evidence="2 3">
    <name type="scientific">Phocaeicola vulgatus str. 3975 RP4</name>
    <dbReference type="NCBI Taxonomy" id="1339352"/>
    <lineage>
        <taxon>Bacteria</taxon>
        <taxon>Pseudomonadati</taxon>
        <taxon>Bacteroidota</taxon>
        <taxon>Bacteroidia</taxon>
        <taxon>Bacteroidales</taxon>
        <taxon>Bacteroidaceae</taxon>
        <taxon>Phocaeicola</taxon>
    </lineage>
</organism>
<dbReference type="PATRIC" id="fig|1339352.3.peg.1725"/>
<name>A0A069SJH1_PHOVU</name>
<dbReference type="EMBL" id="JNHM01000020">
    <property type="protein sequence ID" value="KDS54680.1"/>
    <property type="molecule type" value="Genomic_DNA"/>
</dbReference>
<evidence type="ECO:0000313" key="2">
    <source>
        <dbReference type="EMBL" id="KDS54680.1"/>
    </source>
</evidence>
<proteinExistence type="predicted"/>
<dbReference type="Pfam" id="PF16344">
    <property type="entry name" value="FecR_C"/>
    <property type="match status" value="1"/>
</dbReference>
<sequence>MLYYHQPCFFLLRLLYKTPIEKALRMLSKRFNVDFVITDPALKENSFTGTFIHQRLDRILEHFRISSGLRFRYIETTDSTQEKSKIEIY</sequence>
<evidence type="ECO:0000259" key="1">
    <source>
        <dbReference type="Pfam" id="PF16344"/>
    </source>
</evidence>
<dbReference type="InterPro" id="IPR032508">
    <property type="entry name" value="FecR_C"/>
</dbReference>
<protein>
    <recommendedName>
        <fullName evidence="1">Protein FecR C-terminal domain-containing protein</fullName>
    </recommendedName>
</protein>
<accession>A0A069SJH1</accession>
<dbReference type="Proteomes" id="UP000027661">
    <property type="component" value="Unassembled WGS sequence"/>
</dbReference>
<comment type="caution">
    <text evidence="2">The sequence shown here is derived from an EMBL/GenBank/DDBJ whole genome shotgun (WGS) entry which is preliminary data.</text>
</comment>
<reference evidence="2 3" key="1">
    <citation type="submission" date="2014-04" db="EMBL/GenBank/DDBJ databases">
        <authorList>
            <person name="Sears C."/>
            <person name="Carroll K."/>
            <person name="Sack B.R."/>
            <person name="Qadri F."/>
            <person name="Myers L.L."/>
            <person name="Chung G.-T."/>
            <person name="Escheverria P."/>
            <person name="Fraser C.M."/>
            <person name="Sadzewicz L."/>
            <person name="Shefchek K.A."/>
            <person name="Tallon L."/>
            <person name="Das S.P."/>
            <person name="Daugherty S."/>
            <person name="Mongodin E.F."/>
        </authorList>
    </citation>
    <scope>NUCLEOTIDE SEQUENCE [LARGE SCALE GENOMIC DNA]</scope>
    <source>
        <strain evidence="2 3">3975 RP4</strain>
    </source>
</reference>